<accession>A0AC61RCB5</accession>
<dbReference type="Proteomes" id="UP000306319">
    <property type="component" value="Unassembled WGS sequence"/>
</dbReference>
<reference evidence="1" key="1">
    <citation type="submission" date="2019-04" db="EMBL/GenBank/DDBJ databases">
        <title>Microbes associate with the intestines of laboratory mice.</title>
        <authorList>
            <person name="Navarre W."/>
            <person name="Wong E."/>
            <person name="Huang K."/>
            <person name="Tropini C."/>
            <person name="Ng K."/>
            <person name="Yu B."/>
        </authorList>
    </citation>
    <scope>NUCLEOTIDE SEQUENCE</scope>
    <source>
        <strain evidence="1">NM04_E33</strain>
    </source>
</reference>
<name>A0AC61RCB5_9BACT</name>
<dbReference type="EMBL" id="SRYB01000032">
    <property type="protein sequence ID" value="TGY76988.1"/>
    <property type="molecule type" value="Genomic_DNA"/>
</dbReference>
<comment type="caution">
    <text evidence="1">The sequence shown here is derived from an EMBL/GenBank/DDBJ whole genome shotgun (WGS) entry which is preliminary data.</text>
</comment>
<proteinExistence type="predicted"/>
<evidence type="ECO:0000313" key="1">
    <source>
        <dbReference type="EMBL" id="TGY76988.1"/>
    </source>
</evidence>
<protein>
    <submittedName>
        <fullName evidence="1">Phosphatidylserine decarboxylase</fullName>
    </submittedName>
</protein>
<organism evidence="1 2">
    <name type="scientific">Lepagella muris</name>
    <dbReference type="NCBI Taxonomy" id="3032870"/>
    <lineage>
        <taxon>Bacteria</taxon>
        <taxon>Pseudomonadati</taxon>
        <taxon>Bacteroidota</taxon>
        <taxon>Bacteroidia</taxon>
        <taxon>Bacteroidales</taxon>
        <taxon>Muribaculaceae</taxon>
        <taxon>Lepagella</taxon>
    </lineage>
</organism>
<keyword evidence="2" id="KW-1185">Reference proteome</keyword>
<gene>
    <name evidence="1" type="ORF">E5331_16435</name>
</gene>
<sequence>MEKKNYSPIVQELLDLIEKNGWEEKFQKALDACHALNTIEYENIKTLDDYYDWLEAQLHWVPVENPEGTIVYEHVTMFYFLLDQSPVKELQTPVIPSKLKDNEEPELTPLSQWIRKFVISFGAWMDKPESLTPEAVASYYASPRYKMDDYDQPVGGWKTFNQFFARYTKPGHRPIAAINDDHIITSPADSTNDGQWEVLADSKVDIKGLEWSIEELLEGSKYKDDFAGGIWIHQFLNTTDYHRQHAPVGGKVLEARVLQGAAYLGVEAVPIEGDEKGRTHIVRRKLNALDEAGYQFQQMRGLIVIQSSIGKVAILPMGMAQVSSIVVTAEEGTTLRKGEEISYFQFGGSDIVMVFERASNVSITAQPGIHYNFGTRIAEAFPVGE</sequence>
<evidence type="ECO:0000313" key="2">
    <source>
        <dbReference type="Proteomes" id="UP000306319"/>
    </source>
</evidence>